<evidence type="ECO:0000313" key="2">
    <source>
        <dbReference type="Proteomes" id="UP001054889"/>
    </source>
</evidence>
<evidence type="ECO:0000313" key="1">
    <source>
        <dbReference type="EMBL" id="GJN29026.1"/>
    </source>
</evidence>
<dbReference type="AlphaFoldDB" id="A0AAV5F415"/>
<name>A0AAV5F415_ELECO</name>
<protein>
    <submittedName>
        <fullName evidence="1">Uncharacterized protein</fullName>
    </submittedName>
</protein>
<organism evidence="1 2">
    <name type="scientific">Eleusine coracana subsp. coracana</name>
    <dbReference type="NCBI Taxonomy" id="191504"/>
    <lineage>
        <taxon>Eukaryota</taxon>
        <taxon>Viridiplantae</taxon>
        <taxon>Streptophyta</taxon>
        <taxon>Embryophyta</taxon>
        <taxon>Tracheophyta</taxon>
        <taxon>Spermatophyta</taxon>
        <taxon>Magnoliopsida</taxon>
        <taxon>Liliopsida</taxon>
        <taxon>Poales</taxon>
        <taxon>Poaceae</taxon>
        <taxon>PACMAD clade</taxon>
        <taxon>Chloridoideae</taxon>
        <taxon>Cynodonteae</taxon>
        <taxon>Eleusininae</taxon>
        <taxon>Eleusine</taxon>
    </lineage>
</organism>
<reference evidence="1" key="2">
    <citation type="submission" date="2021-12" db="EMBL/GenBank/DDBJ databases">
        <title>Resequencing data analysis of finger millet.</title>
        <authorList>
            <person name="Hatakeyama M."/>
            <person name="Aluri S."/>
            <person name="Balachadran M.T."/>
            <person name="Sivarajan S.R."/>
            <person name="Poveda L."/>
            <person name="Shimizu-Inatsugi R."/>
            <person name="Schlapbach R."/>
            <person name="Sreeman S.M."/>
            <person name="Shimizu K.K."/>
        </authorList>
    </citation>
    <scope>NUCLEOTIDE SEQUENCE</scope>
</reference>
<keyword evidence="2" id="KW-1185">Reference proteome</keyword>
<gene>
    <name evidence="1" type="primary">gb17213</name>
    <name evidence="1" type="ORF">PR202_gb17213</name>
</gene>
<comment type="caution">
    <text evidence="1">The sequence shown here is derived from an EMBL/GenBank/DDBJ whole genome shotgun (WGS) entry which is preliminary data.</text>
</comment>
<dbReference type="Proteomes" id="UP001054889">
    <property type="component" value="Unassembled WGS sequence"/>
</dbReference>
<proteinExistence type="predicted"/>
<accession>A0AAV5F415</accession>
<dbReference type="EMBL" id="BQKI01000081">
    <property type="protein sequence ID" value="GJN29026.1"/>
    <property type="molecule type" value="Genomic_DNA"/>
</dbReference>
<reference evidence="1" key="1">
    <citation type="journal article" date="2018" name="DNA Res.">
        <title>Multiple hybrid de novo genome assembly of finger millet, an orphan allotetraploid crop.</title>
        <authorList>
            <person name="Hatakeyama M."/>
            <person name="Aluri S."/>
            <person name="Balachadran M.T."/>
            <person name="Sivarajan S.R."/>
            <person name="Patrignani A."/>
            <person name="Gruter S."/>
            <person name="Poveda L."/>
            <person name="Shimizu-Inatsugi R."/>
            <person name="Baeten J."/>
            <person name="Francoijs K.J."/>
            <person name="Nataraja K.N."/>
            <person name="Reddy Y.A.N."/>
            <person name="Phadnis S."/>
            <person name="Ravikumar R.L."/>
            <person name="Schlapbach R."/>
            <person name="Sreeman S.M."/>
            <person name="Shimizu K.K."/>
        </authorList>
    </citation>
    <scope>NUCLEOTIDE SEQUENCE</scope>
</reference>
<sequence length="187" mass="21732">MEEEEDPPTRAEEQQQRRWAIRERTTMQDRRWRMRIQQPTRCRGGGVVSQYGEIYGHTIEREGGDSLSRRSTAADIGRAVAVLLKMPEEPMSKKEKPDPFWDELLFPPREPAQQVEEVMHPLREVATLADEVVFPHHALMTEQLRQMRDGKIPMPACIEMLHSYPDLNAMRACCTATVMRESFSLRL</sequence>